<organism evidence="2 3">
    <name type="scientific">Actinidia chinensis var. chinensis</name>
    <name type="common">Chinese soft-hair kiwi</name>
    <dbReference type="NCBI Taxonomy" id="1590841"/>
    <lineage>
        <taxon>Eukaryota</taxon>
        <taxon>Viridiplantae</taxon>
        <taxon>Streptophyta</taxon>
        <taxon>Embryophyta</taxon>
        <taxon>Tracheophyta</taxon>
        <taxon>Spermatophyta</taxon>
        <taxon>Magnoliopsida</taxon>
        <taxon>eudicotyledons</taxon>
        <taxon>Gunneridae</taxon>
        <taxon>Pentapetalae</taxon>
        <taxon>asterids</taxon>
        <taxon>Ericales</taxon>
        <taxon>Actinidiaceae</taxon>
        <taxon>Actinidia</taxon>
    </lineage>
</organism>
<protein>
    <submittedName>
        <fullName evidence="2">UPF0648 protein like</fullName>
    </submittedName>
</protein>
<dbReference type="InParanoid" id="A0A2R6QHE1"/>
<reference evidence="3" key="2">
    <citation type="journal article" date="2018" name="BMC Genomics">
        <title>A manually annotated Actinidia chinensis var. chinensis (kiwifruit) genome highlights the challenges associated with draft genomes and gene prediction in plants.</title>
        <authorList>
            <person name="Pilkington S.M."/>
            <person name="Crowhurst R."/>
            <person name="Hilario E."/>
            <person name="Nardozza S."/>
            <person name="Fraser L."/>
            <person name="Peng Y."/>
            <person name="Gunaseelan K."/>
            <person name="Simpson R."/>
            <person name="Tahir J."/>
            <person name="Deroles S.C."/>
            <person name="Templeton K."/>
            <person name="Luo Z."/>
            <person name="Davy M."/>
            <person name="Cheng C."/>
            <person name="McNeilage M."/>
            <person name="Scaglione D."/>
            <person name="Liu Y."/>
            <person name="Zhang Q."/>
            <person name="Datson P."/>
            <person name="De Silva N."/>
            <person name="Gardiner S.E."/>
            <person name="Bassett H."/>
            <person name="Chagne D."/>
            <person name="McCallum J."/>
            <person name="Dzierzon H."/>
            <person name="Deng C."/>
            <person name="Wang Y.Y."/>
            <person name="Barron L."/>
            <person name="Manako K."/>
            <person name="Bowen J."/>
            <person name="Foster T.M."/>
            <person name="Erridge Z.A."/>
            <person name="Tiffin H."/>
            <person name="Waite C.N."/>
            <person name="Davies K.M."/>
            <person name="Grierson E.P."/>
            <person name="Laing W.A."/>
            <person name="Kirk R."/>
            <person name="Chen X."/>
            <person name="Wood M."/>
            <person name="Montefiori M."/>
            <person name="Brummell D.A."/>
            <person name="Schwinn K.E."/>
            <person name="Catanach A."/>
            <person name="Fullerton C."/>
            <person name="Li D."/>
            <person name="Meiyalaghan S."/>
            <person name="Nieuwenhuizen N."/>
            <person name="Read N."/>
            <person name="Prakash R."/>
            <person name="Hunter D."/>
            <person name="Zhang H."/>
            <person name="McKenzie M."/>
            <person name="Knabel M."/>
            <person name="Harris A."/>
            <person name="Allan A.C."/>
            <person name="Gleave A."/>
            <person name="Chen A."/>
            <person name="Janssen B.J."/>
            <person name="Plunkett B."/>
            <person name="Ampomah-Dwamena C."/>
            <person name="Voogd C."/>
            <person name="Leif D."/>
            <person name="Lafferty D."/>
            <person name="Souleyre E.J.F."/>
            <person name="Varkonyi-Gasic E."/>
            <person name="Gambi F."/>
            <person name="Hanley J."/>
            <person name="Yao J.L."/>
            <person name="Cheung J."/>
            <person name="David K.M."/>
            <person name="Warren B."/>
            <person name="Marsh K."/>
            <person name="Snowden K.C."/>
            <person name="Lin-Wang K."/>
            <person name="Brian L."/>
            <person name="Martinez-Sanchez M."/>
            <person name="Wang M."/>
            <person name="Ileperuma N."/>
            <person name="Macnee N."/>
            <person name="Campin R."/>
            <person name="McAtee P."/>
            <person name="Drummond R.S.M."/>
            <person name="Espley R.V."/>
            <person name="Ireland H.S."/>
            <person name="Wu R."/>
            <person name="Atkinson R.G."/>
            <person name="Karunairetnam S."/>
            <person name="Bulley S."/>
            <person name="Chunkath S."/>
            <person name="Hanley Z."/>
            <person name="Storey R."/>
            <person name="Thrimawithana A.H."/>
            <person name="Thomson S."/>
            <person name="David C."/>
            <person name="Testolin R."/>
            <person name="Huang H."/>
            <person name="Hellens R.P."/>
            <person name="Schaffer R.J."/>
        </authorList>
    </citation>
    <scope>NUCLEOTIDE SEQUENCE [LARGE SCALE GENOMIC DNA]</scope>
    <source>
        <strain evidence="3">cv. Red5</strain>
    </source>
</reference>
<sequence>MGPKRGRARMVGRGRGGRDAIGQGTPIEDVGDHGVTSQTQQGVDRSVTSRSKRIQQGSGHENPMPVVHEAHNRASGRETTFDVPVIPSQFAREVATAMLEMERTRHEEIRIQSEVPSARFREDHPNRQKKEAKRVDCGMTWVDFESTLEDQYFLEAYRDELRDQFEKLV</sequence>
<comment type="caution">
    <text evidence="2">The sequence shown here is derived from an EMBL/GenBank/DDBJ whole genome shotgun (WGS) entry which is preliminary data.</text>
</comment>
<keyword evidence="3" id="KW-1185">Reference proteome</keyword>
<reference evidence="2 3" key="1">
    <citation type="submission" date="2017-07" db="EMBL/GenBank/DDBJ databases">
        <title>An improved, manually edited Actinidia chinensis var. chinensis (kiwifruit) genome highlights the challenges associated with draft genomes and gene prediction in plants.</title>
        <authorList>
            <person name="Pilkington S."/>
            <person name="Crowhurst R."/>
            <person name="Hilario E."/>
            <person name="Nardozza S."/>
            <person name="Fraser L."/>
            <person name="Peng Y."/>
            <person name="Gunaseelan K."/>
            <person name="Simpson R."/>
            <person name="Tahir J."/>
            <person name="Deroles S."/>
            <person name="Templeton K."/>
            <person name="Luo Z."/>
            <person name="Davy M."/>
            <person name="Cheng C."/>
            <person name="Mcneilage M."/>
            <person name="Scaglione D."/>
            <person name="Liu Y."/>
            <person name="Zhang Q."/>
            <person name="Datson P."/>
            <person name="De Silva N."/>
            <person name="Gardiner S."/>
            <person name="Bassett H."/>
            <person name="Chagne D."/>
            <person name="Mccallum J."/>
            <person name="Dzierzon H."/>
            <person name="Deng C."/>
            <person name="Wang Y.-Y."/>
            <person name="Barron N."/>
            <person name="Manako K."/>
            <person name="Bowen J."/>
            <person name="Foster T."/>
            <person name="Erridge Z."/>
            <person name="Tiffin H."/>
            <person name="Waite C."/>
            <person name="Davies K."/>
            <person name="Grierson E."/>
            <person name="Laing W."/>
            <person name="Kirk R."/>
            <person name="Chen X."/>
            <person name="Wood M."/>
            <person name="Montefiori M."/>
            <person name="Brummell D."/>
            <person name="Schwinn K."/>
            <person name="Catanach A."/>
            <person name="Fullerton C."/>
            <person name="Li D."/>
            <person name="Meiyalaghan S."/>
            <person name="Nieuwenhuizen N."/>
            <person name="Read N."/>
            <person name="Prakash R."/>
            <person name="Hunter D."/>
            <person name="Zhang H."/>
            <person name="Mckenzie M."/>
            <person name="Knabel M."/>
            <person name="Harris A."/>
            <person name="Allan A."/>
            <person name="Chen A."/>
            <person name="Janssen B."/>
            <person name="Plunkett B."/>
            <person name="Dwamena C."/>
            <person name="Voogd C."/>
            <person name="Leif D."/>
            <person name="Lafferty D."/>
            <person name="Souleyre E."/>
            <person name="Varkonyi-Gasic E."/>
            <person name="Gambi F."/>
            <person name="Hanley J."/>
            <person name="Yao J.-L."/>
            <person name="Cheung J."/>
            <person name="David K."/>
            <person name="Warren B."/>
            <person name="Marsh K."/>
            <person name="Snowden K."/>
            <person name="Lin-Wang K."/>
            <person name="Brian L."/>
            <person name="Martinez-Sanchez M."/>
            <person name="Wang M."/>
            <person name="Ileperuma N."/>
            <person name="Macnee N."/>
            <person name="Campin R."/>
            <person name="Mcatee P."/>
            <person name="Drummond R."/>
            <person name="Espley R."/>
            <person name="Ireland H."/>
            <person name="Wu R."/>
            <person name="Atkinson R."/>
            <person name="Karunairetnam S."/>
            <person name="Bulley S."/>
            <person name="Chunkath S."/>
            <person name="Hanley Z."/>
            <person name="Storey R."/>
            <person name="Thrimawithana A."/>
            <person name="Thomson S."/>
            <person name="David C."/>
            <person name="Testolin R."/>
        </authorList>
    </citation>
    <scope>NUCLEOTIDE SEQUENCE [LARGE SCALE GENOMIC DNA]</scope>
    <source>
        <strain evidence="3">cv. Red5</strain>
        <tissue evidence="2">Young leaf</tissue>
    </source>
</reference>
<dbReference type="Gramene" id="PSS08047">
    <property type="protein sequence ID" value="PSS08047"/>
    <property type="gene ID" value="CEY00_Acc18409"/>
</dbReference>
<proteinExistence type="predicted"/>
<gene>
    <name evidence="2" type="ORF">CEY00_Acc18409</name>
</gene>
<feature type="compositionally biased region" description="Basic residues" evidence="1">
    <location>
        <begin position="1"/>
        <end position="12"/>
    </location>
</feature>
<feature type="compositionally biased region" description="Polar residues" evidence="1">
    <location>
        <begin position="35"/>
        <end position="59"/>
    </location>
</feature>
<dbReference type="AlphaFoldDB" id="A0A2R6QHE1"/>
<dbReference type="EMBL" id="NKQK01000016">
    <property type="protein sequence ID" value="PSS08047.1"/>
    <property type="molecule type" value="Genomic_DNA"/>
</dbReference>
<dbReference type="OrthoDB" id="10413218at2759"/>
<dbReference type="Proteomes" id="UP000241394">
    <property type="component" value="Chromosome LG16"/>
</dbReference>
<evidence type="ECO:0000313" key="2">
    <source>
        <dbReference type="EMBL" id="PSS08047.1"/>
    </source>
</evidence>
<name>A0A2R6QHE1_ACTCC</name>
<accession>A0A2R6QHE1</accession>
<evidence type="ECO:0000256" key="1">
    <source>
        <dbReference type="SAM" id="MobiDB-lite"/>
    </source>
</evidence>
<evidence type="ECO:0000313" key="3">
    <source>
        <dbReference type="Proteomes" id="UP000241394"/>
    </source>
</evidence>
<feature type="region of interest" description="Disordered" evidence="1">
    <location>
        <begin position="1"/>
        <end position="66"/>
    </location>
</feature>